<evidence type="ECO:0000256" key="5">
    <source>
        <dbReference type="ARBA" id="ARBA00022692"/>
    </source>
</evidence>
<keyword evidence="8 12" id="KW-0472">Membrane</keyword>
<comment type="subunit">
    <text evidence="10">The complex is composed of two ATP-binding proteins (GltL), two transmembrane proteins (GltJ and GltK) and a solute-binding protein (GltI).</text>
</comment>
<dbReference type="STRING" id="257708.RGI145_20345"/>
<sequence length="289" mass="30989">MSATALTPAASPSTAPVLVPRRHVGRWITGAVALLVVGLLLFSLAQNPRMQWDVVARNLTAPSILSGVLVTLELTAIAAVVGFAGGVALAIMRLSGNPVLAAISWGFTWIFRSVPTLVQLFFWFNIAALYPTVSLGLPGFGTFWSAQTNSLIGTFGAALIALILHEAAYAGEIVRAGMIGVGQGQTDAARALGFTPLRTTWRIILPQAMRTMLPPAGNQIISLLKTTSVVSVIALENVLYSAQVIYERTYEVIPLLVVAALWYIVMTSILSVLQQYVERRFDRGARAGR</sequence>
<dbReference type="RefSeq" id="WP_075800388.1">
    <property type="nucleotide sequence ID" value="NZ_CP015584.1"/>
</dbReference>
<protein>
    <recommendedName>
        <fullName evidence="11">Glutamate/aspartate import permease protein GltK</fullName>
    </recommendedName>
</protein>
<evidence type="ECO:0000256" key="7">
    <source>
        <dbReference type="ARBA" id="ARBA00022989"/>
    </source>
</evidence>
<feature type="transmembrane region" description="Helical" evidence="12">
    <location>
        <begin position="99"/>
        <end position="124"/>
    </location>
</feature>
<evidence type="ECO:0000256" key="2">
    <source>
        <dbReference type="ARBA" id="ARBA00010072"/>
    </source>
</evidence>
<evidence type="ECO:0000256" key="1">
    <source>
        <dbReference type="ARBA" id="ARBA00004429"/>
    </source>
</evidence>
<dbReference type="NCBIfam" id="TIGR01726">
    <property type="entry name" value="HEQRo_perm_3TM"/>
    <property type="match status" value="1"/>
</dbReference>
<feature type="transmembrane region" description="Helical" evidence="12">
    <location>
        <begin position="27"/>
        <end position="44"/>
    </location>
</feature>
<dbReference type="PANTHER" id="PTHR30614:SF0">
    <property type="entry name" value="L-CYSTINE TRANSPORT SYSTEM PERMEASE PROTEIN TCYL"/>
    <property type="match status" value="1"/>
</dbReference>
<dbReference type="CDD" id="cd06261">
    <property type="entry name" value="TM_PBP2"/>
    <property type="match status" value="1"/>
</dbReference>
<evidence type="ECO:0000256" key="8">
    <source>
        <dbReference type="ARBA" id="ARBA00023136"/>
    </source>
</evidence>
<keyword evidence="5 12" id="KW-0812">Transmembrane</keyword>
<evidence type="ECO:0000256" key="4">
    <source>
        <dbReference type="ARBA" id="ARBA00022475"/>
    </source>
</evidence>
<gene>
    <name evidence="14" type="ORF">RGI145_20345</name>
</gene>
<dbReference type="Proteomes" id="UP000185494">
    <property type="component" value="Chromosome 2"/>
</dbReference>
<comment type="similarity">
    <text evidence="2">Belongs to the binding-protein-dependent transport system permease family. HisMQ subfamily.</text>
</comment>
<dbReference type="GO" id="GO:0006865">
    <property type="term" value="P:amino acid transport"/>
    <property type="evidence" value="ECO:0007669"/>
    <property type="project" value="UniProtKB-KW"/>
</dbReference>
<dbReference type="InterPro" id="IPR010065">
    <property type="entry name" value="AA_ABC_transptr_permease_3TM"/>
</dbReference>
<dbReference type="GO" id="GO:0022857">
    <property type="term" value="F:transmembrane transporter activity"/>
    <property type="evidence" value="ECO:0007669"/>
    <property type="project" value="InterPro"/>
</dbReference>
<dbReference type="eggNOG" id="COG0765">
    <property type="taxonomic scope" value="Bacteria"/>
</dbReference>
<dbReference type="FunFam" id="1.10.3720.10:FF:000006">
    <property type="entry name" value="Glutamate/aspartate ABC transporter, permease protein GltK"/>
    <property type="match status" value="1"/>
</dbReference>
<keyword evidence="6" id="KW-0029">Amino-acid transport</keyword>
<proteinExistence type="inferred from homology"/>
<evidence type="ECO:0000313" key="14">
    <source>
        <dbReference type="EMBL" id="APT59679.1"/>
    </source>
</evidence>
<organism evidence="14 15">
    <name type="scientific">Roseomonas gilardii</name>
    <dbReference type="NCBI Taxonomy" id="257708"/>
    <lineage>
        <taxon>Bacteria</taxon>
        <taxon>Pseudomonadati</taxon>
        <taxon>Pseudomonadota</taxon>
        <taxon>Alphaproteobacteria</taxon>
        <taxon>Acetobacterales</taxon>
        <taxon>Roseomonadaceae</taxon>
        <taxon>Roseomonas</taxon>
    </lineage>
</organism>
<dbReference type="AlphaFoldDB" id="A0A1L7ALR9"/>
<dbReference type="InterPro" id="IPR043429">
    <property type="entry name" value="ArtM/GltK/GlnP/TcyL/YhdX-like"/>
</dbReference>
<dbReference type="Gene3D" id="1.10.3720.10">
    <property type="entry name" value="MetI-like"/>
    <property type="match status" value="1"/>
</dbReference>
<keyword evidence="4" id="KW-1003">Cell membrane</keyword>
<dbReference type="GO" id="GO:0043190">
    <property type="term" value="C:ATP-binding cassette (ABC) transporter complex"/>
    <property type="evidence" value="ECO:0007669"/>
    <property type="project" value="InterPro"/>
</dbReference>
<feature type="transmembrane region" description="Helical" evidence="12">
    <location>
        <begin position="64"/>
        <end position="92"/>
    </location>
</feature>
<dbReference type="PROSITE" id="PS50928">
    <property type="entry name" value="ABC_TM1"/>
    <property type="match status" value="1"/>
</dbReference>
<reference evidence="14 15" key="1">
    <citation type="submission" date="2016-05" db="EMBL/GenBank/DDBJ databases">
        <title>Complete Genome and Methylome Analysis of Psychrotrophic Bacterial Isolates from Antarctic Lake Untersee.</title>
        <authorList>
            <person name="Fomenkov A."/>
            <person name="Akimov V.N."/>
            <person name="Vasilyeva L.V."/>
            <person name="Andersen D."/>
            <person name="Vincze T."/>
            <person name="Roberts R.J."/>
        </authorList>
    </citation>
    <scope>NUCLEOTIDE SEQUENCE [LARGE SCALE GENOMIC DNA]</scope>
    <source>
        <strain evidence="14 15">U14-5</strain>
    </source>
</reference>
<dbReference type="PANTHER" id="PTHR30614">
    <property type="entry name" value="MEMBRANE COMPONENT OF AMINO ACID ABC TRANSPORTER"/>
    <property type="match status" value="1"/>
</dbReference>
<evidence type="ECO:0000256" key="10">
    <source>
        <dbReference type="ARBA" id="ARBA00062718"/>
    </source>
</evidence>
<dbReference type="SUPFAM" id="SSF161098">
    <property type="entry name" value="MetI-like"/>
    <property type="match status" value="1"/>
</dbReference>
<feature type="transmembrane region" description="Helical" evidence="12">
    <location>
        <begin position="252"/>
        <end position="273"/>
    </location>
</feature>
<feature type="transmembrane region" description="Helical" evidence="12">
    <location>
        <begin position="144"/>
        <end position="165"/>
    </location>
</feature>
<accession>A0A1L7ALR9</accession>
<evidence type="ECO:0000256" key="6">
    <source>
        <dbReference type="ARBA" id="ARBA00022970"/>
    </source>
</evidence>
<evidence type="ECO:0000259" key="13">
    <source>
        <dbReference type="PROSITE" id="PS50928"/>
    </source>
</evidence>
<feature type="domain" description="ABC transmembrane type-1" evidence="13">
    <location>
        <begin position="68"/>
        <end position="274"/>
    </location>
</feature>
<dbReference type="Pfam" id="PF00528">
    <property type="entry name" value="BPD_transp_1"/>
    <property type="match status" value="1"/>
</dbReference>
<dbReference type="KEGG" id="rgi:RGI145_20345"/>
<evidence type="ECO:0000256" key="9">
    <source>
        <dbReference type="ARBA" id="ARBA00060298"/>
    </source>
</evidence>
<name>A0A1L7ALR9_9PROT</name>
<keyword evidence="3 12" id="KW-0813">Transport</keyword>
<dbReference type="EMBL" id="CP015584">
    <property type="protein sequence ID" value="APT59679.1"/>
    <property type="molecule type" value="Genomic_DNA"/>
</dbReference>
<evidence type="ECO:0000313" key="15">
    <source>
        <dbReference type="Proteomes" id="UP000185494"/>
    </source>
</evidence>
<keyword evidence="7 12" id="KW-1133">Transmembrane helix</keyword>
<evidence type="ECO:0000256" key="12">
    <source>
        <dbReference type="RuleBase" id="RU363032"/>
    </source>
</evidence>
<evidence type="ECO:0000256" key="3">
    <source>
        <dbReference type="ARBA" id="ARBA00022448"/>
    </source>
</evidence>
<evidence type="ECO:0000256" key="11">
    <source>
        <dbReference type="ARBA" id="ARBA00073645"/>
    </source>
</evidence>
<dbReference type="InterPro" id="IPR035906">
    <property type="entry name" value="MetI-like_sf"/>
</dbReference>
<comment type="function">
    <text evidence="9">Part of the ABC transporter complex GltIJKL involved in glutamate and aspartate uptake. Probably responsible for the translocation of the substrate across the membrane.</text>
</comment>
<comment type="subcellular location">
    <subcellularLocation>
        <location evidence="1">Cell inner membrane</location>
        <topology evidence="1">Multi-pass membrane protein</topology>
    </subcellularLocation>
    <subcellularLocation>
        <location evidence="12">Cell membrane</location>
        <topology evidence="12">Multi-pass membrane protein</topology>
    </subcellularLocation>
</comment>
<dbReference type="InterPro" id="IPR000515">
    <property type="entry name" value="MetI-like"/>
</dbReference>